<feature type="region of interest" description="Disordered" evidence="1">
    <location>
        <begin position="1"/>
        <end position="20"/>
    </location>
</feature>
<protein>
    <submittedName>
        <fullName evidence="2">(northern house mosquito) hypothetical protein</fullName>
    </submittedName>
</protein>
<proteinExistence type="predicted"/>
<accession>A0A8D8ADR1</accession>
<name>A0A8D8ADR1_CULPI</name>
<dbReference type="EMBL" id="HBUE01027975">
    <property type="protein sequence ID" value="CAG6455215.1"/>
    <property type="molecule type" value="Transcribed_RNA"/>
</dbReference>
<dbReference type="EMBL" id="HBUE01027974">
    <property type="protein sequence ID" value="CAG6455214.1"/>
    <property type="molecule type" value="Transcribed_RNA"/>
</dbReference>
<dbReference type="AlphaFoldDB" id="A0A8D8ADR1"/>
<evidence type="ECO:0000313" key="2">
    <source>
        <dbReference type="EMBL" id="CAG6455214.1"/>
    </source>
</evidence>
<organism evidence="2">
    <name type="scientific">Culex pipiens</name>
    <name type="common">House mosquito</name>
    <dbReference type="NCBI Taxonomy" id="7175"/>
    <lineage>
        <taxon>Eukaryota</taxon>
        <taxon>Metazoa</taxon>
        <taxon>Ecdysozoa</taxon>
        <taxon>Arthropoda</taxon>
        <taxon>Hexapoda</taxon>
        <taxon>Insecta</taxon>
        <taxon>Pterygota</taxon>
        <taxon>Neoptera</taxon>
        <taxon>Endopterygota</taxon>
        <taxon>Diptera</taxon>
        <taxon>Nematocera</taxon>
        <taxon>Culicoidea</taxon>
        <taxon>Culicidae</taxon>
        <taxon>Culicinae</taxon>
        <taxon>Culicini</taxon>
        <taxon>Culex</taxon>
        <taxon>Culex</taxon>
    </lineage>
</organism>
<sequence>MRKKRSSGDDAAAADDDDDRYDCIADGMRQTVAAAAADCDGSAWAAWRQFPAAAVPSPPGWPRPRSRVRRPHSGSGSLWCCNCCHVPGQPPSTTSSGWCGLAMRWRGWQRRMLTSHRHSFLRPPAAWQCHCCRRRFPHASIPAAQIPPRFQP</sequence>
<evidence type="ECO:0000256" key="1">
    <source>
        <dbReference type="SAM" id="MobiDB-lite"/>
    </source>
</evidence>
<reference evidence="2" key="1">
    <citation type="submission" date="2021-05" db="EMBL/GenBank/DDBJ databases">
        <authorList>
            <person name="Alioto T."/>
            <person name="Alioto T."/>
            <person name="Gomez Garrido J."/>
        </authorList>
    </citation>
    <scope>NUCLEOTIDE SEQUENCE</scope>
</reference>